<dbReference type="GO" id="GO:0008658">
    <property type="term" value="F:penicillin binding"/>
    <property type="evidence" value="ECO:0007669"/>
    <property type="project" value="InterPro"/>
</dbReference>
<dbReference type="Pfam" id="PF03717">
    <property type="entry name" value="PBP_dimer"/>
    <property type="match status" value="1"/>
</dbReference>
<accession>A0A7S8MZH5</accession>
<dbReference type="AlphaFoldDB" id="A0A7S8MZH5"/>
<dbReference type="EMBL" id="CP064760">
    <property type="protein sequence ID" value="QPE05583.1"/>
    <property type="molecule type" value="Genomic_DNA"/>
</dbReference>
<dbReference type="Gene3D" id="3.40.710.10">
    <property type="entry name" value="DD-peptidase/beta-lactamase superfamily"/>
    <property type="match status" value="1"/>
</dbReference>
<dbReference type="InterPro" id="IPR036138">
    <property type="entry name" value="PBP_dimer_sf"/>
</dbReference>
<dbReference type="RefSeq" id="WP_195693598.1">
    <property type="nucleotide sequence ID" value="NZ_CP064760.1"/>
</dbReference>
<protein>
    <submittedName>
        <fullName evidence="7">Penicillin-binding protein 2</fullName>
    </submittedName>
</protein>
<dbReference type="InterPro" id="IPR005311">
    <property type="entry name" value="PBP_dimer"/>
</dbReference>
<dbReference type="PANTHER" id="PTHR30627:SF1">
    <property type="entry name" value="PEPTIDOGLYCAN D,D-TRANSPEPTIDASE FTSI"/>
    <property type="match status" value="1"/>
</dbReference>
<dbReference type="SUPFAM" id="SSF56519">
    <property type="entry name" value="Penicillin binding protein dimerisation domain"/>
    <property type="match status" value="1"/>
</dbReference>
<feature type="domain" description="Penicillin-binding protein dimerisation" evidence="6">
    <location>
        <begin position="57"/>
        <end position="187"/>
    </location>
</feature>
<name>A0A7S8MZH5_9MICO</name>
<feature type="domain" description="Penicillin-binding protein transpeptidase" evidence="5">
    <location>
        <begin position="263"/>
        <end position="571"/>
    </location>
</feature>
<dbReference type="GO" id="GO:0005886">
    <property type="term" value="C:plasma membrane"/>
    <property type="evidence" value="ECO:0007669"/>
    <property type="project" value="TreeGrafter"/>
</dbReference>
<dbReference type="PANTHER" id="PTHR30627">
    <property type="entry name" value="PEPTIDOGLYCAN D,D-TRANSPEPTIDASE"/>
    <property type="match status" value="1"/>
</dbReference>
<reference evidence="7 8" key="1">
    <citation type="submission" date="2020-11" db="EMBL/GenBank/DDBJ databases">
        <title>Amino acid is mineralized and recycled by bacteria in oceanic microbiome.</title>
        <authorList>
            <person name="Zheng L.Y."/>
        </authorList>
    </citation>
    <scope>NUCLEOTIDE SEQUENCE [LARGE SCALE GENOMIC DNA]</scope>
    <source>
        <strain evidence="7 8">A32-1</strain>
    </source>
</reference>
<dbReference type="Gene3D" id="3.30.450.330">
    <property type="match status" value="1"/>
</dbReference>
<keyword evidence="8" id="KW-1185">Reference proteome</keyword>
<keyword evidence="4" id="KW-1133">Transmembrane helix</keyword>
<evidence type="ECO:0000256" key="3">
    <source>
        <dbReference type="ARBA" id="ARBA00023136"/>
    </source>
</evidence>
<sequence length="594" mass="62969">MTGRSNRSPRRRTVVAMFMVLAVIGAFVIRLVDIQVVNAKEHIAQSLELGLSGSQETYGSRGAIVDENGATLAGSIVLYDAQLDPKLVGPIDREINGEKVTVPWETISAEIGAVTGQSAEEIQGIVAAALAENPDSRYAMLTRGLTTAQYRELADMNIPYFAAFPHPARTYPDGAVGGNLVGFVGSDGTPLAGLEVSQNGCLASTDGEIRYQRGGDGVIIPGTMTEIPAVDGGTLQLTINRDLNWYLQQLIAEQTQNTGALSGAIFVVEVKTGAIRAAAEYPTVDPNAPTSVDESDRASRIFRNTFEPGSTFKALSAAMLVDSGTANPFSVVHVPFRQTFDNGASVRDDLQHPDYDYTLNGVLVNSSNVGISTFAGMMSDQARFDYLTRFGIGQGTDVDFLGEANGLVRDPSQWDNQTKYNTSYGQGLTTTIPELANAYQAIANGGLKLPLRLVESCTAADGTVTTPDNGEPAQVISPEAARQVTDMLENVATKGSVSEKVGIAGYRLALKTGTAEKVDPGAGTYKVGSYFTTIAGFAPADDPQYVVVVTLDEPSTIKSSSANAPAFREAMTQVLKTYRIMPSNSASPDLPTFG</sequence>
<gene>
    <name evidence="7" type="ORF">IT882_06150</name>
</gene>
<evidence type="ECO:0000313" key="8">
    <source>
        <dbReference type="Proteomes" id="UP000594480"/>
    </source>
</evidence>
<dbReference type="InterPro" id="IPR012338">
    <property type="entry name" value="Beta-lactam/transpept-like"/>
</dbReference>
<proteinExistence type="inferred from homology"/>
<comment type="subcellular location">
    <subcellularLocation>
        <location evidence="1">Membrane</location>
    </subcellularLocation>
</comment>
<evidence type="ECO:0000256" key="1">
    <source>
        <dbReference type="ARBA" id="ARBA00004370"/>
    </source>
</evidence>
<evidence type="ECO:0000256" key="2">
    <source>
        <dbReference type="ARBA" id="ARBA00007171"/>
    </source>
</evidence>
<dbReference type="KEGG" id="msf:IT882_06150"/>
<evidence type="ECO:0000259" key="5">
    <source>
        <dbReference type="Pfam" id="PF00905"/>
    </source>
</evidence>
<dbReference type="Pfam" id="PF00905">
    <property type="entry name" value="Transpeptidase"/>
    <property type="match status" value="1"/>
</dbReference>
<feature type="transmembrane region" description="Helical" evidence="4">
    <location>
        <begin position="12"/>
        <end position="32"/>
    </location>
</feature>
<dbReference type="Gene3D" id="3.90.1310.10">
    <property type="entry name" value="Penicillin-binding protein 2a (Domain 2)"/>
    <property type="match status" value="1"/>
</dbReference>
<dbReference type="InterPro" id="IPR001460">
    <property type="entry name" value="PCN-bd_Tpept"/>
</dbReference>
<organism evidence="7 8">
    <name type="scientific">Microbacterium schleiferi</name>
    <dbReference type="NCBI Taxonomy" id="69362"/>
    <lineage>
        <taxon>Bacteria</taxon>
        <taxon>Bacillati</taxon>
        <taxon>Actinomycetota</taxon>
        <taxon>Actinomycetes</taxon>
        <taxon>Micrococcales</taxon>
        <taxon>Microbacteriaceae</taxon>
        <taxon>Microbacterium</taxon>
    </lineage>
</organism>
<evidence type="ECO:0000259" key="6">
    <source>
        <dbReference type="Pfam" id="PF03717"/>
    </source>
</evidence>
<dbReference type="SUPFAM" id="SSF56601">
    <property type="entry name" value="beta-lactamase/transpeptidase-like"/>
    <property type="match status" value="1"/>
</dbReference>
<dbReference type="InterPro" id="IPR050515">
    <property type="entry name" value="Beta-lactam/transpept"/>
</dbReference>
<keyword evidence="4" id="KW-0812">Transmembrane</keyword>
<dbReference type="GO" id="GO:0071555">
    <property type="term" value="P:cell wall organization"/>
    <property type="evidence" value="ECO:0007669"/>
    <property type="project" value="TreeGrafter"/>
</dbReference>
<keyword evidence="3 4" id="KW-0472">Membrane</keyword>
<dbReference type="Proteomes" id="UP000594480">
    <property type="component" value="Chromosome"/>
</dbReference>
<comment type="similarity">
    <text evidence="2">Belongs to the transpeptidase family.</text>
</comment>
<evidence type="ECO:0000256" key="4">
    <source>
        <dbReference type="SAM" id="Phobius"/>
    </source>
</evidence>
<evidence type="ECO:0000313" key="7">
    <source>
        <dbReference type="EMBL" id="QPE05583.1"/>
    </source>
</evidence>